<accession>A0AAD5Q559</accession>
<dbReference type="AlphaFoldDB" id="A0AAD5Q559"/>
<dbReference type="CDD" id="cd09396">
    <property type="entry name" value="LIM_DA1"/>
    <property type="match status" value="1"/>
</dbReference>
<dbReference type="PROSITE" id="PS50023">
    <property type="entry name" value="LIM_DOMAIN_2"/>
    <property type="match status" value="1"/>
</dbReference>
<dbReference type="PANTHER" id="PTHR24209">
    <property type="entry name" value="PROTEIN DA1-RELATED 2"/>
    <property type="match status" value="1"/>
</dbReference>
<dbReference type="PANTHER" id="PTHR24209:SF7">
    <property type="entry name" value="PROTEIN DA1-RELATED 2"/>
    <property type="match status" value="1"/>
</dbReference>
<evidence type="ECO:0000256" key="2">
    <source>
        <dbReference type="ARBA" id="ARBA00022833"/>
    </source>
</evidence>
<dbReference type="Pfam" id="PF00412">
    <property type="entry name" value="LIM"/>
    <property type="match status" value="1"/>
</dbReference>
<dbReference type="InterPro" id="IPR022087">
    <property type="entry name" value="DA1-like_dom"/>
</dbReference>
<comment type="caution">
    <text evidence="5">The sequence shown here is derived from an EMBL/GenBank/DDBJ whole genome shotgun (WGS) entry which is preliminary data.</text>
</comment>
<dbReference type="Pfam" id="PF12315">
    <property type="entry name" value="DA1-like"/>
    <property type="match status" value="1"/>
</dbReference>
<evidence type="ECO:0000259" key="4">
    <source>
        <dbReference type="PROSITE" id="PS50023"/>
    </source>
</evidence>
<feature type="domain" description="LIM zinc-binding" evidence="4">
    <location>
        <begin position="30"/>
        <end position="90"/>
    </location>
</feature>
<dbReference type="PROSITE" id="PS00478">
    <property type="entry name" value="LIM_DOMAIN_1"/>
    <property type="match status" value="1"/>
</dbReference>
<sequence length="398" mass="45426">MAPWRCTACTFLNEDELLVACEMCLTLRAVLCTKCRREIGNGARVVAADRPYHRECFRCAACHEYFSTPQFQLKDDEPYHLECYKTLFLPVCEVCERHIPTNASGNVVFKMVPFWGMRYCPSHDDRARCCSCQRMEPADPRRHFEQLSDGRKTCHDCCLTVILDTDEPVVRDVWQFMESLGINLPVVPTYLVEYSVLNEHQQHATHSHGNTSTNGFVTRGLCLSEVTELRHLVRRGRHHVPQVVHLQKVSLACLSATSSVVLIAKSVCVPQNRSVNAILILHGLPYDLTAQVLAHEATHAYIKLNDGFPDYLAPMVEEGVCQLISYLWLQYKQVLSETEELEASAGFARKLRAFYVQQIETDPSPVYGDGFRRAFDAYNRTHSLQRIFDSIRQFGCFP</sequence>
<keyword evidence="2 3" id="KW-0862">Zinc</keyword>
<evidence type="ECO:0000256" key="3">
    <source>
        <dbReference type="PROSITE-ProRule" id="PRU00125"/>
    </source>
</evidence>
<organism evidence="5 6">
    <name type="scientific">Pythium insidiosum</name>
    <name type="common">Pythiosis disease agent</name>
    <dbReference type="NCBI Taxonomy" id="114742"/>
    <lineage>
        <taxon>Eukaryota</taxon>
        <taxon>Sar</taxon>
        <taxon>Stramenopiles</taxon>
        <taxon>Oomycota</taxon>
        <taxon>Peronosporomycetes</taxon>
        <taxon>Pythiales</taxon>
        <taxon>Pythiaceae</taxon>
        <taxon>Pythium</taxon>
    </lineage>
</organism>
<evidence type="ECO:0000313" key="5">
    <source>
        <dbReference type="EMBL" id="KAJ0398390.1"/>
    </source>
</evidence>
<dbReference type="SMART" id="SM00132">
    <property type="entry name" value="LIM"/>
    <property type="match status" value="1"/>
</dbReference>
<reference evidence="5" key="1">
    <citation type="submission" date="2021-12" db="EMBL/GenBank/DDBJ databases">
        <title>Prjna785345.</title>
        <authorList>
            <person name="Rujirawat T."/>
            <person name="Krajaejun T."/>
        </authorList>
    </citation>
    <scope>NUCLEOTIDE SEQUENCE</scope>
    <source>
        <strain evidence="5">Pi057C3</strain>
    </source>
</reference>
<dbReference type="SUPFAM" id="SSF57716">
    <property type="entry name" value="Glucocorticoid receptor-like (DNA-binding domain)"/>
    <property type="match status" value="1"/>
</dbReference>
<dbReference type="GO" id="GO:0046872">
    <property type="term" value="F:metal ion binding"/>
    <property type="evidence" value="ECO:0007669"/>
    <property type="project" value="UniProtKB-KW"/>
</dbReference>
<dbReference type="Gene3D" id="2.10.110.10">
    <property type="entry name" value="Cysteine Rich Protein"/>
    <property type="match status" value="1"/>
</dbReference>
<name>A0AAD5Q559_PYTIN</name>
<dbReference type="Proteomes" id="UP001209570">
    <property type="component" value="Unassembled WGS sequence"/>
</dbReference>
<proteinExistence type="predicted"/>
<dbReference type="InterPro" id="IPR001781">
    <property type="entry name" value="Znf_LIM"/>
</dbReference>
<keyword evidence="3" id="KW-0440">LIM domain</keyword>
<evidence type="ECO:0000256" key="1">
    <source>
        <dbReference type="ARBA" id="ARBA00022723"/>
    </source>
</evidence>
<evidence type="ECO:0000313" key="6">
    <source>
        <dbReference type="Proteomes" id="UP001209570"/>
    </source>
</evidence>
<keyword evidence="6" id="KW-1185">Reference proteome</keyword>
<dbReference type="EMBL" id="JAKCXM010000218">
    <property type="protein sequence ID" value="KAJ0398390.1"/>
    <property type="molecule type" value="Genomic_DNA"/>
</dbReference>
<keyword evidence="1 3" id="KW-0479">Metal-binding</keyword>
<gene>
    <name evidence="5" type="ORF">P43SY_002142</name>
</gene>
<protein>
    <recommendedName>
        <fullName evidence="4">LIM zinc-binding domain-containing protein</fullName>
    </recommendedName>
</protein>
<dbReference type="InterPro" id="IPR045218">
    <property type="entry name" value="DA1-like"/>
</dbReference>